<dbReference type="PANTHER" id="PTHR34464">
    <property type="entry name" value="OS09G0376300 PROTEIN"/>
    <property type="match status" value="1"/>
</dbReference>
<organism evidence="1">
    <name type="scientific">Sesamum calycinum</name>
    <dbReference type="NCBI Taxonomy" id="2727403"/>
    <lineage>
        <taxon>Eukaryota</taxon>
        <taxon>Viridiplantae</taxon>
        <taxon>Streptophyta</taxon>
        <taxon>Embryophyta</taxon>
        <taxon>Tracheophyta</taxon>
        <taxon>Spermatophyta</taxon>
        <taxon>Magnoliopsida</taxon>
        <taxon>eudicotyledons</taxon>
        <taxon>Gunneridae</taxon>
        <taxon>Pentapetalae</taxon>
        <taxon>asterids</taxon>
        <taxon>lamiids</taxon>
        <taxon>Lamiales</taxon>
        <taxon>Pedaliaceae</taxon>
        <taxon>Sesamum</taxon>
    </lineage>
</organism>
<name>A0AAW2QJE6_9LAMI</name>
<dbReference type="AlphaFoldDB" id="A0AAW2QJE6"/>
<proteinExistence type="predicted"/>
<dbReference type="PANTHER" id="PTHR34464:SF3">
    <property type="entry name" value="OS09G0376300 PROTEIN"/>
    <property type="match status" value="1"/>
</dbReference>
<reference evidence="1" key="1">
    <citation type="submission" date="2020-06" db="EMBL/GenBank/DDBJ databases">
        <authorList>
            <person name="Li T."/>
            <person name="Hu X."/>
            <person name="Zhang T."/>
            <person name="Song X."/>
            <person name="Zhang H."/>
            <person name="Dai N."/>
            <person name="Sheng W."/>
            <person name="Hou X."/>
            <person name="Wei L."/>
        </authorList>
    </citation>
    <scope>NUCLEOTIDE SEQUENCE</scope>
    <source>
        <strain evidence="1">KEN8</strain>
        <tissue evidence="1">Leaf</tissue>
    </source>
</reference>
<comment type="caution">
    <text evidence="1">The sequence shown here is derived from an EMBL/GenBank/DDBJ whole genome shotgun (WGS) entry which is preliminary data.</text>
</comment>
<dbReference type="EMBL" id="JACGWM010000006">
    <property type="protein sequence ID" value="KAL0367918.1"/>
    <property type="molecule type" value="Genomic_DNA"/>
</dbReference>
<accession>A0AAW2QJE6</accession>
<protein>
    <submittedName>
        <fullName evidence="1">Uncharacterized protein</fullName>
    </submittedName>
</protein>
<evidence type="ECO:0000313" key="1">
    <source>
        <dbReference type="EMBL" id="KAL0367918.1"/>
    </source>
</evidence>
<sequence>MALSFSRFSWLWLGGKEKEQVSNGSLINSINSLGDWGVGLRGEPESLKFYSVKGVDRRMPSSSSNRKAKRKWKSREERSRRIDKEYDVVLVPSDGVCLSGSESDESDWSIGWLEPHAPDFQSDDEADDSFAVLVPCYRHEFKEVKEKVEEANIPFLNAVKNLPNDYSAESDTEKTSFQAIIDNQENHLDLYMELKYLSSRFVFDGLLYQNVELFPDFKSHMAQSTWSSGSPPSVIFEVTISLSSADYWYMGLSSTVA</sequence>
<reference evidence="1" key="2">
    <citation type="journal article" date="2024" name="Plant">
        <title>Genomic evolution and insights into agronomic trait innovations of Sesamum species.</title>
        <authorList>
            <person name="Miao H."/>
            <person name="Wang L."/>
            <person name="Qu L."/>
            <person name="Liu H."/>
            <person name="Sun Y."/>
            <person name="Le M."/>
            <person name="Wang Q."/>
            <person name="Wei S."/>
            <person name="Zheng Y."/>
            <person name="Lin W."/>
            <person name="Duan Y."/>
            <person name="Cao H."/>
            <person name="Xiong S."/>
            <person name="Wang X."/>
            <person name="Wei L."/>
            <person name="Li C."/>
            <person name="Ma Q."/>
            <person name="Ju M."/>
            <person name="Zhao R."/>
            <person name="Li G."/>
            <person name="Mu C."/>
            <person name="Tian Q."/>
            <person name="Mei H."/>
            <person name="Zhang T."/>
            <person name="Gao T."/>
            <person name="Zhang H."/>
        </authorList>
    </citation>
    <scope>NUCLEOTIDE SEQUENCE</scope>
    <source>
        <strain evidence="1">KEN8</strain>
    </source>
</reference>
<gene>
    <name evidence="1" type="ORF">Scaly_1010700</name>
</gene>